<feature type="binding site" evidence="6">
    <location>
        <position position="209"/>
    </location>
    <ligand>
        <name>a divalent metal cation</name>
        <dbReference type="ChEBI" id="CHEBI:60240"/>
        <label>2</label>
        <note>catalytic</note>
    </ligand>
</feature>
<evidence type="ECO:0000313" key="9">
    <source>
        <dbReference type="EMBL" id="PIU04001.1"/>
    </source>
</evidence>
<name>A0A2M6XE89_9BACT</name>
<organism evidence="9 10">
    <name type="scientific">Candidatus Shapirobacteria bacterium CG08_land_8_20_14_0_20_39_18</name>
    <dbReference type="NCBI Taxonomy" id="1974883"/>
    <lineage>
        <taxon>Bacteria</taxon>
        <taxon>Candidatus Shapironibacteriota</taxon>
    </lineage>
</organism>
<dbReference type="NCBIfam" id="TIGR00500">
    <property type="entry name" value="met_pdase_I"/>
    <property type="match status" value="1"/>
</dbReference>
<dbReference type="Proteomes" id="UP000228996">
    <property type="component" value="Unassembled WGS sequence"/>
</dbReference>
<dbReference type="PANTHER" id="PTHR43330">
    <property type="entry name" value="METHIONINE AMINOPEPTIDASE"/>
    <property type="match status" value="1"/>
</dbReference>
<evidence type="ECO:0000256" key="1">
    <source>
        <dbReference type="ARBA" id="ARBA00002521"/>
    </source>
</evidence>
<proteinExistence type="inferred from homology"/>
<evidence type="ECO:0000259" key="8">
    <source>
        <dbReference type="Pfam" id="PF00557"/>
    </source>
</evidence>
<dbReference type="PANTHER" id="PTHR43330:SF27">
    <property type="entry name" value="METHIONINE AMINOPEPTIDASE"/>
    <property type="match status" value="1"/>
</dbReference>
<dbReference type="InterPro" id="IPR000994">
    <property type="entry name" value="Pept_M24"/>
</dbReference>
<dbReference type="SUPFAM" id="SSF55920">
    <property type="entry name" value="Creatinase/aminopeptidase"/>
    <property type="match status" value="1"/>
</dbReference>
<protein>
    <recommendedName>
        <fullName evidence="6 7">Methionine aminopeptidase</fullName>
        <shortName evidence="6">MAP</shortName>
        <shortName evidence="6">MetAP</shortName>
        <ecNumber evidence="6 7">3.4.11.18</ecNumber>
    </recommendedName>
    <alternativeName>
        <fullName evidence="6">Peptidase M</fullName>
    </alternativeName>
</protein>
<dbReference type="GO" id="GO:0006508">
    <property type="term" value="P:proteolysis"/>
    <property type="evidence" value="ECO:0007669"/>
    <property type="project" value="UniProtKB-KW"/>
</dbReference>
<dbReference type="AlphaFoldDB" id="A0A2M6XE89"/>
<keyword evidence="2 6" id="KW-0031">Aminopeptidase</keyword>
<keyword evidence="4 6" id="KW-0479">Metal-binding</keyword>
<gene>
    <name evidence="6 9" type="primary">map</name>
    <name evidence="9" type="ORF">COT44_00560</name>
</gene>
<accession>A0A2M6XE89</accession>
<comment type="catalytic activity">
    <reaction evidence="6 7">
        <text>Release of N-terminal amino acids, preferentially methionine, from peptides and arylamides.</text>
        <dbReference type="EC" id="3.4.11.18"/>
    </reaction>
</comment>
<feature type="binding site" evidence="6">
    <location>
        <position position="173"/>
    </location>
    <ligand>
        <name>a divalent metal cation</name>
        <dbReference type="ChEBI" id="CHEBI:60240"/>
        <label>2</label>
        <note>catalytic</note>
    </ligand>
</feature>
<dbReference type="GO" id="GO:0004239">
    <property type="term" value="F:initiator methionyl aminopeptidase activity"/>
    <property type="evidence" value="ECO:0007669"/>
    <property type="project" value="UniProtKB-UniRule"/>
</dbReference>
<comment type="function">
    <text evidence="1 6">Removes the N-terminal methionine from nascent proteins. The N-terminal methionine is often cleaved when the second residue in the primary sequence is small and uncharged (Met-Ala-, Cys, Gly, Pro, Ser, Thr, or Val). Requires deformylation of the N(alpha)-formylated initiator methionine before it can be hydrolyzed.</text>
</comment>
<dbReference type="GO" id="GO:0005829">
    <property type="term" value="C:cytosol"/>
    <property type="evidence" value="ECO:0007669"/>
    <property type="project" value="TreeGrafter"/>
</dbReference>
<evidence type="ECO:0000256" key="4">
    <source>
        <dbReference type="ARBA" id="ARBA00022723"/>
    </source>
</evidence>
<dbReference type="EC" id="3.4.11.18" evidence="6 7"/>
<dbReference type="GO" id="GO:0070006">
    <property type="term" value="F:metalloaminopeptidase activity"/>
    <property type="evidence" value="ECO:0007669"/>
    <property type="project" value="UniProtKB-UniRule"/>
</dbReference>
<feature type="binding site" evidence="6">
    <location>
        <position position="240"/>
    </location>
    <ligand>
        <name>a divalent metal cation</name>
        <dbReference type="ChEBI" id="CHEBI:60240"/>
        <label>1</label>
    </ligand>
</feature>
<dbReference type="Gene3D" id="3.90.230.10">
    <property type="entry name" value="Creatinase/methionine aminopeptidase superfamily"/>
    <property type="match status" value="1"/>
</dbReference>
<dbReference type="Pfam" id="PF00557">
    <property type="entry name" value="Peptidase_M24"/>
    <property type="match status" value="1"/>
</dbReference>
<feature type="binding site" evidence="6">
    <location>
        <position position="105"/>
    </location>
    <ligand>
        <name>a divalent metal cation</name>
        <dbReference type="ChEBI" id="CHEBI:60240"/>
        <label>2</label>
        <note>catalytic</note>
    </ligand>
</feature>
<evidence type="ECO:0000256" key="2">
    <source>
        <dbReference type="ARBA" id="ARBA00022438"/>
    </source>
</evidence>
<sequence length="254" mass="27282">MIPIKTPAEIEIMKQGGKILKTAMEKTLAGVKPGVLVADLDKLAEQEILKLGGEPGFKRVEGYKWTTCFSINEDVVHGIPTARVIENGDIVGIDMGVFYKGFNTDTSWTTIAASGKGQAASQGSQKFLKVGEKALEEAIKQARPRNKISDISKAINDTIVKAGYSPVRALTGHGVGKILHEDPAIPCFFEPGQEKHSPEIKPGMVLAIEVIYNQGSADVVLANDGWTIKTKDGKISGLYEKTVAVTNNGHLVLT</sequence>
<evidence type="ECO:0000256" key="7">
    <source>
        <dbReference type="RuleBase" id="RU003653"/>
    </source>
</evidence>
<feature type="binding site" evidence="6">
    <location>
        <position position="180"/>
    </location>
    <ligand>
        <name>substrate</name>
    </ligand>
</feature>
<dbReference type="InterPro" id="IPR001714">
    <property type="entry name" value="Pept_M24_MAP"/>
</dbReference>
<evidence type="ECO:0000313" key="10">
    <source>
        <dbReference type="Proteomes" id="UP000228996"/>
    </source>
</evidence>
<comment type="similarity">
    <text evidence="6">Belongs to the peptidase M24A family. Methionine aminopeptidase type 1 subfamily.</text>
</comment>
<evidence type="ECO:0000256" key="3">
    <source>
        <dbReference type="ARBA" id="ARBA00022670"/>
    </source>
</evidence>
<keyword evidence="5 6" id="KW-0378">Hydrolase</keyword>
<dbReference type="EMBL" id="PEYO01000002">
    <property type="protein sequence ID" value="PIU04001.1"/>
    <property type="molecule type" value="Genomic_DNA"/>
</dbReference>
<feature type="binding site" evidence="6">
    <location>
        <position position="105"/>
    </location>
    <ligand>
        <name>a divalent metal cation</name>
        <dbReference type="ChEBI" id="CHEBI:60240"/>
        <label>1</label>
    </ligand>
</feature>
<feature type="binding site" evidence="6">
    <location>
        <position position="77"/>
    </location>
    <ligand>
        <name>substrate</name>
    </ligand>
</feature>
<evidence type="ECO:0000256" key="5">
    <source>
        <dbReference type="ARBA" id="ARBA00022801"/>
    </source>
</evidence>
<feature type="domain" description="Peptidase M24" evidence="8">
    <location>
        <begin position="11"/>
        <end position="246"/>
    </location>
</feature>
<dbReference type="PRINTS" id="PR00599">
    <property type="entry name" value="MAPEPTIDASE"/>
</dbReference>
<dbReference type="HAMAP" id="MF_01974">
    <property type="entry name" value="MetAP_1"/>
    <property type="match status" value="1"/>
</dbReference>
<comment type="subunit">
    <text evidence="6">Monomer.</text>
</comment>
<dbReference type="InterPro" id="IPR002467">
    <property type="entry name" value="Pept_M24A_MAP1"/>
</dbReference>
<reference evidence="10" key="1">
    <citation type="submission" date="2017-09" db="EMBL/GenBank/DDBJ databases">
        <title>Depth-based differentiation of microbial function through sediment-hosted aquifers and enrichment of novel symbionts in the deep terrestrial subsurface.</title>
        <authorList>
            <person name="Probst A.J."/>
            <person name="Ladd B."/>
            <person name="Jarett J.K."/>
            <person name="Geller-Mcgrath D.E."/>
            <person name="Sieber C.M.K."/>
            <person name="Emerson J.B."/>
            <person name="Anantharaman K."/>
            <person name="Thomas B.C."/>
            <person name="Malmstrom R."/>
            <person name="Stieglmeier M."/>
            <person name="Klingl A."/>
            <person name="Woyke T."/>
            <person name="Ryan C.M."/>
            <person name="Banfield J.F."/>
        </authorList>
    </citation>
    <scope>NUCLEOTIDE SEQUENCE [LARGE SCALE GENOMIC DNA]</scope>
</reference>
<feature type="binding site" evidence="6">
    <location>
        <position position="94"/>
    </location>
    <ligand>
        <name>a divalent metal cation</name>
        <dbReference type="ChEBI" id="CHEBI:60240"/>
        <label>1</label>
    </ligand>
</feature>
<keyword evidence="3 6" id="KW-0645">Protease</keyword>
<evidence type="ECO:0000256" key="6">
    <source>
        <dbReference type="HAMAP-Rule" id="MF_01974"/>
    </source>
</evidence>
<dbReference type="GO" id="GO:0046872">
    <property type="term" value="F:metal ion binding"/>
    <property type="evidence" value="ECO:0007669"/>
    <property type="project" value="UniProtKB-UniRule"/>
</dbReference>
<feature type="binding site" evidence="6">
    <location>
        <position position="240"/>
    </location>
    <ligand>
        <name>a divalent metal cation</name>
        <dbReference type="ChEBI" id="CHEBI:60240"/>
        <label>2</label>
        <note>catalytic</note>
    </ligand>
</feature>
<dbReference type="InterPro" id="IPR036005">
    <property type="entry name" value="Creatinase/aminopeptidase-like"/>
</dbReference>
<comment type="cofactor">
    <cofactor evidence="6">
        <name>Co(2+)</name>
        <dbReference type="ChEBI" id="CHEBI:48828"/>
    </cofactor>
    <cofactor evidence="6">
        <name>Zn(2+)</name>
        <dbReference type="ChEBI" id="CHEBI:29105"/>
    </cofactor>
    <cofactor evidence="6">
        <name>Mn(2+)</name>
        <dbReference type="ChEBI" id="CHEBI:29035"/>
    </cofactor>
    <cofactor evidence="6">
        <name>Fe(2+)</name>
        <dbReference type="ChEBI" id="CHEBI:29033"/>
    </cofactor>
    <text evidence="6">Binds 2 divalent metal cations per subunit. Has a high-affinity and a low affinity metal-binding site. The true nature of the physiological cofactor is under debate. The enzyme is active with cobalt, zinc, manganese or divalent iron ions. Most likely, methionine aminopeptidases function as mononuclear Fe(2+)-metalloproteases under physiological conditions, and the catalytically relevant metal-binding site has been assigned to the histidine-containing high-affinity site.</text>
</comment>
<comment type="caution">
    <text evidence="9">The sequence shown here is derived from an EMBL/GenBank/DDBJ whole genome shotgun (WGS) entry which is preliminary data.</text>
</comment>